<organism evidence="2">
    <name type="scientific">Bactrocera dorsalis</name>
    <name type="common">Oriental fruit fly</name>
    <name type="synonym">Dacus dorsalis</name>
    <dbReference type="NCBI Taxonomy" id="27457"/>
    <lineage>
        <taxon>Eukaryota</taxon>
        <taxon>Metazoa</taxon>
        <taxon>Ecdysozoa</taxon>
        <taxon>Arthropoda</taxon>
        <taxon>Hexapoda</taxon>
        <taxon>Insecta</taxon>
        <taxon>Pterygota</taxon>
        <taxon>Neoptera</taxon>
        <taxon>Endopterygota</taxon>
        <taxon>Diptera</taxon>
        <taxon>Brachycera</taxon>
        <taxon>Muscomorpha</taxon>
        <taxon>Tephritoidea</taxon>
        <taxon>Tephritidae</taxon>
        <taxon>Bactrocera</taxon>
        <taxon>Bactrocera</taxon>
    </lineage>
</organism>
<name>A0A034VI35_BACDO</name>
<dbReference type="AlphaFoldDB" id="A0A034VI35"/>
<dbReference type="Gene3D" id="1.10.10.2590">
    <property type="entry name" value="BEN domain"/>
    <property type="match status" value="1"/>
</dbReference>
<proteinExistence type="predicted"/>
<dbReference type="GO" id="GO:0003677">
    <property type="term" value="F:DNA binding"/>
    <property type="evidence" value="ECO:0007669"/>
    <property type="project" value="InterPro"/>
</dbReference>
<sequence>MTEPYILHDLKPVNVTEDSANNFSEEAEQTLVFLQHWEQGSDDADQTIVQNSPLKCFSDELEQSTEIRNVNSNPPPTYGEKNEKCYDLHILGLNGTAVLQQEYNKIDWDTASHVTRALSRMVFDHETLATHTCSLLSIPYLTSRKPQLNPLVVDDIIYCVKNVFKCSEREIRKAIRRLCIEERVYVNRRRKKEYLKNGRAQVENERSQV</sequence>
<feature type="domain" description="BEN" evidence="1">
    <location>
        <begin position="93"/>
        <end position="186"/>
    </location>
</feature>
<dbReference type="EMBL" id="GAKP01017175">
    <property type="protein sequence ID" value="JAC41777.1"/>
    <property type="molecule type" value="Transcribed_RNA"/>
</dbReference>
<evidence type="ECO:0000313" key="2">
    <source>
        <dbReference type="EMBL" id="JAC41777.1"/>
    </source>
</evidence>
<accession>A0A034VI35</accession>
<protein>
    <recommendedName>
        <fullName evidence="1">BEN domain-containing protein</fullName>
    </recommendedName>
</protein>
<dbReference type="PROSITE" id="PS51457">
    <property type="entry name" value="BEN"/>
    <property type="match status" value="1"/>
</dbReference>
<dbReference type="EMBL" id="GAKP01017177">
    <property type="protein sequence ID" value="JAC41775.1"/>
    <property type="molecule type" value="Transcribed_RNA"/>
</dbReference>
<dbReference type="Pfam" id="PF10523">
    <property type="entry name" value="BEN"/>
    <property type="match status" value="1"/>
</dbReference>
<dbReference type="OrthoDB" id="8186171at2759"/>
<reference evidence="2" key="1">
    <citation type="journal article" date="2014" name="BMC Genomics">
        <title>Characterizing the developmental transcriptome of the oriental fruit fly, Bactrocera dorsalis (Diptera: Tephritidae) through comparative genomic analysis with Drosophila melanogaster utilizing modENCODE datasets.</title>
        <authorList>
            <person name="Geib S.M."/>
            <person name="Calla B."/>
            <person name="Hall B."/>
            <person name="Hou S."/>
            <person name="Manoukis N.C."/>
        </authorList>
    </citation>
    <scope>NUCLEOTIDE SEQUENCE</scope>
    <source>
        <strain evidence="2">Punador</strain>
    </source>
</reference>
<evidence type="ECO:0000259" key="1">
    <source>
        <dbReference type="PROSITE" id="PS51457"/>
    </source>
</evidence>
<dbReference type="InterPro" id="IPR018379">
    <property type="entry name" value="BEN_domain"/>
</dbReference>
<dbReference type="SMART" id="SM01025">
    <property type="entry name" value="BEN"/>
    <property type="match status" value="1"/>
</dbReference>